<accession>A0A9D4MA05</accession>
<comment type="caution">
    <text evidence="1">The sequence shown here is derived from an EMBL/GenBank/DDBJ whole genome shotgun (WGS) entry which is preliminary data.</text>
</comment>
<protein>
    <submittedName>
        <fullName evidence="1">Uncharacterized protein</fullName>
    </submittedName>
</protein>
<reference evidence="1" key="1">
    <citation type="journal article" date="2019" name="bioRxiv">
        <title>The Genome of the Zebra Mussel, Dreissena polymorpha: A Resource for Invasive Species Research.</title>
        <authorList>
            <person name="McCartney M.A."/>
            <person name="Auch B."/>
            <person name="Kono T."/>
            <person name="Mallez S."/>
            <person name="Zhang Y."/>
            <person name="Obille A."/>
            <person name="Becker A."/>
            <person name="Abrahante J.E."/>
            <person name="Garbe J."/>
            <person name="Badalamenti J.P."/>
            <person name="Herman A."/>
            <person name="Mangelson H."/>
            <person name="Liachko I."/>
            <person name="Sullivan S."/>
            <person name="Sone E.D."/>
            <person name="Koren S."/>
            <person name="Silverstein K.A.T."/>
            <person name="Beckman K.B."/>
            <person name="Gohl D.M."/>
        </authorList>
    </citation>
    <scope>NUCLEOTIDE SEQUENCE</scope>
    <source>
        <strain evidence="1">Duluth1</strain>
        <tissue evidence="1">Whole animal</tissue>
    </source>
</reference>
<sequence length="117" mass="13276">MWSIKVPRHPRLWLRLNLQEVERLMLGSKVLNMSVQEYLVVTGQANLSLARGNTSQASVRPVTTRISAFDSHFHLDRSLVKLGMPYYSDIRTILDADVGTRHQVEVDVVGGVMIYLI</sequence>
<dbReference type="AlphaFoldDB" id="A0A9D4MA05"/>
<proteinExistence type="predicted"/>
<dbReference type="Proteomes" id="UP000828390">
    <property type="component" value="Unassembled WGS sequence"/>
</dbReference>
<evidence type="ECO:0000313" key="2">
    <source>
        <dbReference type="Proteomes" id="UP000828390"/>
    </source>
</evidence>
<name>A0A9D4MA05_DREPO</name>
<reference evidence="1" key="2">
    <citation type="submission" date="2020-11" db="EMBL/GenBank/DDBJ databases">
        <authorList>
            <person name="McCartney M.A."/>
            <person name="Auch B."/>
            <person name="Kono T."/>
            <person name="Mallez S."/>
            <person name="Becker A."/>
            <person name="Gohl D.M."/>
            <person name="Silverstein K.A.T."/>
            <person name="Koren S."/>
            <person name="Bechman K.B."/>
            <person name="Herman A."/>
            <person name="Abrahante J.E."/>
            <person name="Garbe J."/>
        </authorList>
    </citation>
    <scope>NUCLEOTIDE SEQUENCE</scope>
    <source>
        <strain evidence="1">Duluth1</strain>
        <tissue evidence="1">Whole animal</tissue>
    </source>
</reference>
<keyword evidence="2" id="KW-1185">Reference proteome</keyword>
<gene>
    <name evidence="1" type="ORF">DPMN_035680</name>
</gene>
<evidence type="ECO:0000313" key="1">
    <source>
        <dbReference type="EMBL" id="KAH3872464.1"/>
    </source>
</evidence>
<organism evidence="1 2">
    <name type="scientific">Dreissena polymorpha</name>
    <name type="common">Zebra mussel</name>
    <name type="synonym">Mytilus polymorpha</name>
    <dbReference type="NCBI Taxonomy" id="45954"/>
    <lineage>
        <taxon>Eukaryota</taxon>
        <taxon>Metazoa</taxon>
        <taxon>Spiralia</taxon>
        <taxon>Lophotrochozoa</taxon>
        <taxon>Mollusca</taxon>
        <taxon>Bivalvia</taxon>
        <taxon>Autobranchia</taxon>
        <taxon>Heteroconchia</taxon>
        <taxon>Euheterodonta</taxon>
        <taxon>Imparidentia</taxon>
        <taxon>Neoheterodontei</taxon>
        <taxon>Myida</taxon>
        <taxon>Dreissenoidea</taxon>
        <taxon>Dreissenidae</taxon>
        <taxon>Dreissena</taxon>
    </lineage>
</organism>
<dbReference type="EMBL" id="JAIWYP010000002">
    <property type="protein sequence ID" value="KAH3872464.1"/>
    <property type="molecule type" value="Genomic_DNA"/>
</dbReference>